<protein>
    <recommendedName>
        <fullName evidence="3">Mos1 transposase HTH domain-containing protein</fullName>
    </recommendedName>
</protein>
<dbReference type="AlphaFoldDB" id="E2BS90"/>
<organism evidence="2">
    <name type="scientific">Harpegnathos saltator</name>
    <name type="common">Jerdon's jumping ant</name>
    <dbReference type="NCBI Taxonomy" id="610380"/>
    <lineage>
        <taxon>Eukaryota</taxon>
        <taxon>Metazoa</taxon>
        <taxon>Ecdysozoa</taxon>
        <taxon>Arthropoda</taxon>
        <taxon>Hexapoda</taxon>
        <taxon>Insecta</taxon>
        <taxon>Pterygota</taxon>
        <taxon>Neoptera</taxon>
        <taxon>Endopterygota</taxon>
        <taxon>Hymenoptera</taxon>
        <taxon>Apocrita</taxon>
        <taxon>Aculeata</taxon>
        <taxon>Formicoidea</taxon>
        <taxon>Formicidae</taxon>
        <taxon>Ponerinae</taxon>
        <taxon>Ponerini</taxon>
        <taxon>Harpegnathos</taxon>
    </lineage>
</organism>
<dbReference type="EMBL" id="GL450151">
    <property type="protein sequence ID" value="EFN81482.1"/>
    <property type="molecule type" value="Genomic_DNA"/>
</dbReference>
<gene>
    <name evidence="1" type="ORF">EAI_16658</name>
</gene>
<dbReference type="Proteomes" id="UP000008237">
    <property type="component" value="Unassembled WGS sequence"/>
</dbReference>
<feature type="non-terminal residue" evidence="1">
    <location>
        <position position="50"/>
    </location>
</feature>
<name>E2BS90_HARSA</name>
<keyword evidence="2" id="KW-1185">Reference proteome</keyword>
<sequence length="50" mass="5694">NTQGELIARVITAVDQIRGREDALRCANRHAIIRCDKCIEVRGEIFENLL</sequence>
<reference evidence="1 2" key="1">
    <citation type="journal article" date="2010" name="Science">
        <title>Genomic comparison of the ants Camponotus floridanus and Harpegnathos saltator.</title>
        <authorList>
            <person name="Bonasio R."/>
            <person name="Zhang G."/>
            <person name="Ye C."/>
            <person name="Mutti N.S."/>
            <person name="Fang X."/>
            <person name="Qin N."/>
            <person name="Donahue G."/>
            <person name="Yang P."/>
            <person name="Li Q."/>
            <person name="Li C."/>
            <person name="Zhang P."/>
            <person name="Huang Z."/>
            <person name="Berger S.L."/>
            <person name="Reinberg D."/>
            <person name="Wang J."/>
            <person name="Liebig J."/>
        </authorList>
    </citation>
    <scope>NUCLEOTIDE SEQUENCE [LARGE SCALE GENOMIC DNA]</scope>
    <source>
        <strain evidence="1 2">R22 G/1</strain>
    </source>
</reference>
<proteinExistence type="predicted"/>
<dbReference type="InParanoid" id="E2BS90"/>
<accession>E2BS90</accession>
<feature type="non-terminal residue" evidence="1">
    <location>
        <position position="1"/>
    </location>
</feature>
<evidence type="ECO:0000313" key="2">
    <source>
        <dbReference type="Proteomes" id="UP000008237"/>
    </source>
</evidence>
<evidence type="ECO:0008006" key="3">
    <source>
        <dbReference type="Google" id="ProtNLM"/>
    </source>
</evidence>
<evidence type="ECO:0000313" key="1">
    <source>
        <dbReference type="EMBL" id="EFN81482.1"/>
    </source>
</evidence>